<evidence type="ECO:0000256" key="1">
    <source>
        <dbReference type="SAM" id="MobiDB-lite"/>
    </source>
</evidence>
<comment type="caution">
    <text evidence="2">The sequence shown here is derived from an EMBL/GenBank/DDBJ whole genome shotgun (WGS) entry which is preliminary data.</text>
</comment>
<evidence type="ECO:0000313" key="2">
    <source>
        <dbReference type="EMBL" id="MDF0591901.1"/>
    </source>
</evidence>
<reference evidence="2 3" key="1">
    <citation type="submission" date="2023-03" db="EMBL/GenBank/DDBJ databases">
        <title>WGS of Methanotrichaceae archaeon Mx.</title>
        <authorList>
            <person name="Sorokin D.Y."/>
            <person name="Merkel A.Y."/>
        </authorList>
    </citation>
    <scope>NUCLEOTIDE SEQUENCE [LARGE SCALE GENOMIC DNA]</scope>
    <source>
        <strain evidence="2 3">Mx</strain>
    </source>
</reference>
<protein>
    <submittedName>
        <fullName evidence="2">Uncharacterized protein</fullName>
    </submittedName>
</protein>
<name>A0ABT5XB07_9EURY</name>
<accession>A0ABT5XB07</accession>
<gene>
    <name evidence="2" type="ORF">P0O15_12110</name>
</gene>
<dbReference type="RefSeq" id="WP_316967623.1">
    <property type="nucleotide sequence ID" value="NZ_JARFPK010000085.1"/>
</dbReference>
<sequence length="67" mass="7252">MTAARNRSRSHGGSRLAPLGPPPPRGRGGLRLLHRLLGSRAALDVRLRRMETDLGELKSALGEKDSL</sequence>
<feature type="compositionally biased region" description="Basic residues" evidence="1">
    <location>
        <begin position="1"/>
        <end position="12"/>
    </location>
</feature>
<organism evidence="2 3">
    <name type="scientific">Candidatus Methanocrinis natronophilus</name>
    <dbReference type="NCBI Taxonomy" id="3033396"/>
    <lineage>
        <taxon>Archaea</taxon>
        <taxon>Methanobacteriati</taxon>
        <taxon>Methanobacteriota</taxon>
        <taxon>Stenosarchaea group</taxon>
        <taxon>Methanomicrobia</taxon>
        <taxon>Methanotrichales</taxon>
        <taxon>Methanotrichaceae</taxon>
        <taxon>Methanocrinis</taxon>
    </lineage>
</organism>
<dbReference type="Proteomes" id="UP001220010">
    <property type="component" value="Unassembled WGS sequence"/>
</dbReference>
<feature type="region of interest" description="Disordered" evidence="1">
    <location>
        <begin position="1"/>
        <end position="29"/>
    </location>
</feature>
<keyword evidence="3" id="KW-1185">Reference proteome</keyword>
<dbReference type="EMBL" id="JARFPK010000085">
    <property type="protein sequence ID" value="MDF0591901.1"/>
    <property type="molecule type" value="Genomic_DNA"/>
</dbReference>
<proteinExistence type="predicted"/>
<evidence type="ECO:0000313" key="3">
    <source>
        <dbReference type="Proteomes" id="UP001220010"/>
    </source>
</evidence>